<keyword evidence="3" id="KW-1185">Reference proteome</keyword>
<gene>
    <name evidence="2" type="ORF">Pcinc_010085</name>
</gene>
<name>A0AAE1KVR7_PETCI</name>
<feature type="region of interest" description="Disordered" evidence="1">
    <location>
        <begin position="23"/>
        <end position="108"/>
    </location>
</feature>
<protein>
    <submittedName>
        <fullName evidence="2">Uncharacterized protein</fullName>
    </submittedName>
</protein>
<dbReference type="AlphaFoldDB" id="A0AAE1KVR7"/>
<reference evidence="2" key="1">
    <citation type="submission" date="2023-10" db="EMBL/GenBank/DDBJ databases">
        <title>Genome assemblies of two species of porcelain crab, Petrolisthes cinctipes and Petrolisthes manimaculis (Anomura: Porcellanidae).</title>
        <authorList>
            <person name="Angst P."/>
        </authorList>
    </citation>
    <scope>NUCLEOTIDE SEQUENCE</scope>
    <source>
        <strain evidence="2">PB745_01</strain>
        <tissue evidence="2">Gill</tissue>
    </source>
</reference>
<evidence type="ECO:0000313" key="3">
    <source>
        <dbReference type="Proteomes" id="UP001286313"/>
    </source>
</evidence>
<organism evidence="2 3">
    <name type="scientific">Petrolisthes cinctipes</name>
    <name type="common">Flat porcelain crab</name>
    <dbReference type="NCBI Taxonomy" id="88211"/>
    <lineage>
        <taxon>Eukaryota</taxon>
        <taxon>Metazoa</taxon>
        <taxon>Ecdysozoa</taxon>
        <taxon>Arthropoda</taxon>
        <taxon>Crustacea</taxon>
        <taxon>Multicrustacea</taxon>
        <taxon>Malacostraca</taxon>
        <taxon>Eumalacostraca</taxon>
        <taxon>Eucarida</taxon>
        <taxon>Decapoda</taxon>
        <taxon>Pleocyemata</taxon>
        <taxon>Anomura</taxon>
        <taxon>Galatheoidea</taxon>
        <taxon>Porcellanidae</taxon>
        <taxon>Petrolisthes</taxon>
    </lineage>
</organism>
<evidence type="ECO:0000313" key="2">
    <source>
        <dbReference type="EMBL" id="KAK3885697.1"/>
    </source>
</evidence>
<proteinExistence type="predicted"/>
<evidence type="ECO:0000256" key="1">
    <source>
        <dbReference type="SAM" id="MobiDB-lite"/>
    </source>
</evidence>
<dbReference type="Proteomes" id="UP001286313">
    <property type="component" value="Unassembled WGS sequence"/>
</dbReference>
<feature type="compositionally biased region" description="Basic and acidic residues" evidence="1">
    <location>
        <begin position="96"/>
        <end position="108"/>
    </location>
</feature>
<accession>A0AAE1KVR7</accession>
<feature type="compositionally biased region" description="Basic and acidic residues" evidence="1">
    <location>
        <begin position="38"/>
        <end position="48"/>
    </location>
</feature>
<comment type="caution">
    <text evidence="2">The sequence shown here is derived from an EMBL/GenBank/DDBJ whole genome shotgun (WGS) entry which is preliminary data.</text>
</comment>
<sequence>MWVETIYGPLKIIVDDLHTHTHHHPLMAPPRQSVEFPGHNDRGGEARRLTAASGGWLAGNERDGTQLGRGRLGGGIEAGNERDRAQEEEGDWEEVLSQKERDGAEDME</sequence>
<dbReference type="EMBL" id="JAWQEG010000774">
    <property type="protein sequence ID" value="KAK3885697.1"/>
    <property type="molecule type" value="Genomic_DNA"/>
</dbReference>